<dbReference type="InterPro" id="IPR002569">
    <property type="entry name" value="Met_Sox_Rdtase_MsrA_dom"/>
</dbReference>
<evidence type="ECO:0000256" key="2">
    <source>
        <dbReference type="ARBA" id="ARBA00047806"/>
    </source>
</evidence>
<feature type="domain" description="Peptide methionine sulphoxide reductase MsrA" evidence="6">
    <location>
        <begin position="42"/>
        <end position="193"/>
    </location>
</feature>
<protein>
    <recommendedName>
        <fullName evidence="4">Peptide methionine sulfoxide reductase MsrA</fullName>
        <shortName evidence="4">Protein-methionine-S-oxide reductase</shortName>
        <ecNumber evidence="4">1.8.4.11</ecNumber>
    </recommendedName>
    <alternativeName>
        <fullName evidence="4">Peptide-methionine (S)-S-oxide reductase</fullName>
        <shortName evidence="4">Peptide Met(O) reductase</shortName>
    </alternativeName>
</protein>
<evidence type="ECO:0000259" key="6">
    <source>
        <dbReference type="Pfam" id="PF01625"/>
    </source>
</evidence>
<dbReference type="Gene3D" id="3.30.1060.10">
    <property type="entry name" value="Peptide methionine sulphoxide reductase MsrA"/>
    <property type="match status" value="1"/>
</dbReference>
<evidence type="ECO:0000256" key="1">
    <source>
        <dbReference type="ARBA" id="ARBA00023002"/>
    </source>
</evidence>
<dbReference type="HOGENOM" id="CLU_031040_10_1_7"/>
<comment type="function">
    <text evidence="4">Has an important function as a repair enzyme for proteins that have been inactivated by oxidation. Catalyzes the reversible oxidation-reduction of methionine sulfoxide in proteins to methionine.</text>
</comment>
<dbReference type="Pfam" id="PF01625">
    <property type="entry name" value="PMSR"/>
    <property type="match status" value="1"/>
</dbReference>
<dbReference type="PANTHER" id="PTHR43774">
    <property type="entry name" value="PEPTIDE METHIONINE SULFOXIDE REDUCTASE"/>
    <property type="match status" value="1"/>
</dbReference>
<feature type="chain" id="PRO_5002964310" description="Peptide methionine sulfoxide reductase MsrA" evidence="5">
    <location>
        <begin position="24"/>
        <end position="214"/>
    </location>
</feature>
<dbReference type="AlphaFoldDB" id="C6DY59"/>
<evidence type="ECO:0000256" key="3">
    <source>
        <dbReference type="ARBA" id="ARBA00048782"/>
    </source>
</evidence>
<name>C6DY59_GEOSM</name>
<evidence type="ECO:0000313" key="7">
    <source>
        <dbReference type="EMBL" id="ACT16334.1"/>
    </source>
</evidence>
<feature type="signal peptide" evidence="5">
    <location>
        <begin position="1"/>
        <end position="23"/>
    </location>
</feature>
<dbReference type="KEGG" id="gem:GM21_0249"/>
<dbReference type="GO" id="GO:0008113">
    <property type="term" value="F:peptide-methionine (S)-S-oxide reductase activity"/>
    <property type="evidence" value="ECO:0007669"/>
    <property type="project" value="UniProtKB-UniRule"/>
</dbReference>
<keyword evidence="1 4" id="KW-0560">Oxidoreductase</keyword>
<accession>C6DY59</accession>
<evidence type="ECO:0000256" key="5">
    <source>
        <dbReference type="SAM" id="SignalP"/>
    </source>
</evidence>
<dbReference type="HAMAP" id="MF_01401">
    <property type="entry name" value="MsrA"/>
    <property type="match status" value="1"/>
</dbReference>
<sequence>MKHIRFAILTITALFCAAGPTLAASATVSGGKGPQPAGHLEKATFAGGCFWCMEHPFDELPGVVSVTSGYTGGHKINPTYEEVSSGTTGHAESIQVVYDPAKIGYDRLLDVFWHNIDPLAKDRQFCDHGEQYRSAIFYHNEEQQRLALKSKKALEASKRFKEPIATQIVTAGVFYPAEEYHQRYYKKNPIRYSYYRLSCGRDKRLKELWGPPSR</sequence>
<evidence type="ECO:0000256" key="4">
    <source>
        <dbReference type="HAMAP-Rule" id="MF_01401"/>
    </source>
</evidence>
<comment type="similarity">
    <text evidence="4">Belongs to the MsrA Met sulfoxide reductase family.</text>
</comment>
<feature type="active site" evidence="4">
    <location>
        <position position="49"/>
    </location>
</feature>
<dbReference type="STRING" id="443144.GM21_0249"/>
<dbReference type="NCBIfam" id="TIGR00401">
    <property type="entry name" value="msrA"/>
    <property type="match status" value="1"/>
</dbReference>
<gene>
    <name evidence="4" type="primary">msrA</name>
    <name evidence="7" type="ordered locus">GM21_0249</name>
</gene>
<organism evidence="7">
    <name type="scientific">Geobacter sp. (strain M21)</name>
    <dbReference type="NCBI Taxonomy" id="443144"/>
    <lineage>
        <taxon>Bacteria</taxon>
        <taxon>Pseudomonadati</taxon>
        <taxon>Thermodesulfobacteriota</taxon>
        <taxon>Desulfuromonadia</taxon>
        <taxon>Geobacterales</taxon>
        <taxon>Geobacteraceae</taxon>
        <taxon>Geobacter</taxon>
    </lineage>
</organism>
<comment type="catalytic activity">
    <reaction evidence="2 4">
        <text>L-methionyl-[protein] + [thioredoxin]-disulfide + H2O = L-methionyl-(S)-S-oxide-[protein] + [thioredoxin]-dithiol</text>
        <dbReference type="Rhea" id="RHEA:14217"/>
        <dbReference type="Rhea" id="RHEA-COMP:10698"/>
        <dbReference type="Rhea" id="RHEA-COMP:10700"/>
        <dbReference type="Rhea" id="RHEA-COMP:12313"/>
        <dbReference type="Rhea" id="RHEA-COMP:12315"/>
        <dbReference type="ChEBI" id="CHEBI:15377"/>
        <dbReference type="ChEBI" id="CHEBI:16044"/>
        <dbReference type="ChEBI" id="CHEBI:29950"/>
        <dbReference type="ChEBI" id="CHEBI:44120"/>
        <dbReference type="ChEBI" id="CHEBI:50058"/>
        <dbReference type="EC" id="1.8.4.11"/>
    </reaction>
</comment>
<dbReference type="eggNOG" id="COG0225">
    <property type="taxonomic scope" value="Bacteria"/>
</dbReference>
<dbReference type="PANTHER" id="PTHR43774:SF1">
    <property type="entry name" value="PEPTIDE METHIONINE SULFOXIDE REDUCTASE MSRA 2"/>
    <property type="match status" value="1"/>
</dbReference>
<reference evidence="7" key="1">
    <citation type="submission" date="2009-07" db="EMBL/GenBank/DDBJ databases">
        <title>Complete sequence of Geobacter sp. M21.</title>
        <authorList>
            <consortium name="US DOE Joint Genome Institute"/>
            <person name="Lucas S."/>
            <person name="Copeland A."/>
            <person name="Lapidus A."/>
            <person name="Glavina del Rio T."/>
            <person name="Dalin E."/>
            <person name="Tice H."/>
            <person name="Bruce D."/>
            <person name="Goodwin L."/>
            <person name="Pitluck S."/>
            <person name="Saunders E."/>
            <person name="Brettin T."/>
            <person name="Detter J.C."/>
            <person name="Han C."/>
            <person name="Larimer F."/>
            <person name="Land M."/>
            <person name="Hauser L."/>
            <person name="Kyrpides N."/>
            <person name="Ovchinnikova G."/>
            <person name="Lovley D."/>
        </authorList>
    </citation>
    <scope>NUCLEOTIDE SEQUENCE [LARGE SCALE GENOMIC DNA]</scope>
    <source>
        <strain evidence="7">M21</strain>
    </source>
</reference>
<dbReference type="OrthoDB" id="4174719at2"/>
<keyword evidence="5" id="KW-0732">Signal</keyword>
<dbReference type="InterPro" id="IPR036509">
    <property type="entry name" value="Met_Sox_Rdtase_MsrA_sf"/>
</dbReference>
<dbReference type="EC" id="1.8.4.11" evidence="4"/>
<dbReference type="SUPFAM" id="SSF55068">
    <property type="entry name" value="Peptide methionine sulfoxide reductase"/>
    <property type="match status" value="1"/>
</dbReference>
<dbReference type="EMBL" id="CP001661">
    <property type="protein sequence ID" value="ACT16334.1"/>
    <property type="molecule type" value="Genomic_DNA"/>
</dbReference>
<dbReference type="GO" id="GO:0033744">
    <property type="term" value="F:L-methionine:thioredoxin-disulfide S-oxidoreductase activity"/>
    <property type="evidence" value="ECO:0007669"/>
    <property type="project" value="RHEA"/>
</dbReference>
<comment type="catalytic activity">
    <reaction evidence="3 4">
        <text>[thioredoxin]-disulfide + L-methionine + H2O = L-methionine (S)-S-oxide + [thioredoxin]-dithiol</text>
        <dbReference type="Rhea" id="RHEA:19993"/>
        <dbReference type="Rhea" id="RHEA-COMP:10698"/>
        <dbReference type="Rhea" id="RHEA-COMP:10700"/>
        <dbReference type="ChEBI" id="CHEBI:15377"/>
        <dbReference type="ChEBI" id="CHEBI:29950"/>
        <dbReference type="ChEBI" id="CHEBI:50058"/>
        <dbReference type="ChEBI" id="CHEBI:57844"/>
        <dbReference type="ChEBI" id="CHEBI:58772"/>
        <dbReference type="EC" id="1.8.4.11"/>
    </reaction>
</comment>
<proteinExistence type="inferred from homology"/>